<reference evidence="7 8" key="1">
    <citation type="submission" date="2014-08" db="EMBL/GenBank/DDBJ databases">
        <title>Comparative genomics of the Paenibacillus odorifer group.</title>
        <authorList>
            <person name="den Bakker H.C."/>
            <person name="Tsai Y.-C."/>
            <person name="Martin N."/>
            <person name="Korlach J."/>
            <person name="Wiedmann M."/>
        </authorList>
    </citation>
    <scope>NUCLEOTIDE SEQUENCE [LARGE SCALE GENOMIC DNA]</scope>
    <source>
        <strain evidence="7 8">DSM 14472</strain>
    </source>
</reference>
<dbReference type="InterPro" id="IPR029753">
    <property type="entry name" value="D-isomer_DH_CS"/>
</dbReference>
<evidence type="ECO:0000256" key="4">
    <source>
        <dbReference type="RuleBase" id="RU003719"/>
    </source>
</evidence>
<dbReference type="InterPro" id="IPR058205">
    <property type="entry name" value="D-LDH-like"/>
</dbReference>
<dbReference type="PANTHER" id="PTHR43026">
    <property type="entry name" value="2-HYDROXYACID DEHYDROGENASE HOMOLOG 1-RELATED"/>
    <property type="match status" value="1"/>
</dbReference>
<dbReference type="PANTHER" id="PTHR43026:SF1">
    <property type="entry name" value="2-HYDROXYACID DEHYDROGENASE HOMOLOG 1-RELATED"/>
    <property type="match status" value="1"/>
</dbReference>
<evidence type="ECO:0000259" key="6">
    <source>
        <dbReference type="Pfam" id="PF02826"/>
    </source>
</evidence>
<dbReference type="PROSITE" id="PS00065">
    <property type="entry name" value="D_2_HYDROXYACID_DH_1"/>
    <property type="match status" value="1"/>
</dbReference>
<dbReference type="Pfam" id="PF00389">
    <property type="entry name" value="2-Hacid_dh"/>
    <property type="match status" value="1"/>
</dbReference>
<evidence type="ECO:0000313" key="7">
    <source>
        <dbReference type="EMBL" id="AIQ63011.1"/>
    </source>
</evidence>
<dbReference type="InterPro" id="IPR029752">
    <property type="entry name" value="D-isomer_DH_CS1"/>
</dbReference>
<dbReference type="RefSeq" id="WP_038694472.1">
    <property type="nucleotide sequence ID" value="NZ_CP009286.1"/>
</dbReference>
<keyword evidence="8" id="KW-1185">Reference proteome</keyword>
<keyword evidence="2 4" id="KW-0560">Oxidoreductase</keyword>
<evidence type="ECO:0000259" key="5">
    <source>
        <dbReference type="Pfam" id="PF00389"/>
    </source>
</evidence>
<dbReference type="GO" id="GO:0008720">
    <property type="term" value="F:D-lactate dehydrogenase (NAD+) activity"/>
    <property type="evidence" value="ECO:0007669"/>
    <property type="project" value="TreeGrafter"/>
</dbReference>
<name>A0A089LN97_9BACL</name>
<gene>
    <name evidence="7" type="ORF">PSTEL_07755</name>
</gene>
<proteinExistence type="inferred from homology"/>
<dbReference type="STRING" id="169760.PSTEL_07755"/>
<comment type="similarity">
    <text evidence="1 4">Belongs to the D-isomer specific 2-hydroxyacid dehydrogenase family.</text>
</comment>
<sequence>MKELKAVEASKLKICVFNYREFDEARHFREISSELGIELVICREAPTLSTIHLAKGCSCISIITTPMDAELIGELHRLNVTMISTRTVGFDHIDLKAAREHGIRVSNATYAPEGVADYTIMLMLMASRQMKRIMERAHIQDFSLDGIQGKDFARMTIGVIGTGRIGQTVIRHLSGFGNPLLAYSLSESEEAKRYARYVSLEELLRQSDLITLHAPVDESNYHMINADTIPKMKRGVILVNTARGALIDTKALMDGIESGQIGAAALDVIEDEISLYYHDLKSKVLSHRDLAVLRSYPNVIVTPHMAFYTNQSVQDMVYASLKSCVLEAEGAENPWRVV</sequence>
<dbReference type="CDD" id="cd12185">
    <property type="entry name" value="HGDH_LDH_like"/>
    <property type="match status" value="1"/>
</dbReference>
<keyword evidence="3" id="KW-0520">NAD</keyword>
<dbReference type="KEGG" id="pste:PSTEL_07755"/>
<dbReference type="Pfam" id="PF02826">
    <property type="entry name" value="2-Hacid_dh_C"/>
    <property type="match status" value="1"/>
</dbReference>
<dbReference type="GO" id="GO:0051287">
    <property type="term" value="F:NAD binding"/>
    <property type="evidence" value="ECO:0007669"/>
    <property type="project" value="InterPro"/>
</dbReference>
<accession>A0A089LN97</accession>
<evidence type="ECO:0000256" key="1">
    <source>
        <dbReference type="ARBA" id="ARBA00005854"/>
    </source>
</evidence>
<dbReference type="InterPro" id="IPR006139">
    <property type="entry name" value="D-isomer_2_OHA_DH_cat_dom"/>
</dbReference>
<feature type="domain" description="D-isomer specific 2-hydroxyacid dehydrogenase catalytic" evidence="5">
    <location>
        <begin position="34"/>
        <end position="337"/>
    </location>
</feature>
<evidence type="ECO:0000313" key="8">
    <source>
        <dbReference type="Proteomes" id="UP000029507"/>
    </source>
</evidence>
<dbReference type="EMBL" id="CP009286">
    <property type="protein sequence ID" value="AIQ63011.1"/>
    <property type="molecule type" value="Genomic_DNA"/>
</dbReference>
<protein>
    <submittedName>
        <fullName evidence="7">Lactate dehydrogenase</fullName>
    </submittedName>
</protein>
<evidence type="ECO:0000256" key="3">
    <source>
        <dbReference type="ARBA" id="ARBA00023027"/>
    </source>
</evidence>
<organism evidence="7 8">
    <name type="scientific">Paenibacillus stellifer</name>
    <dbReference type="NCBI Taxonomy" id="169760"/>
    <lineage>
        <taxon>Bacteria</taxon>
        <taxon>Bacillati</taxon>
        <taxon>Bacillota</taxon>
        <taxon>Bacilli</taxon>
        <taxon>Bacillales</taxon>
        <taxon>Paenibacillaceae</taxon>
        <taxon>Paenibacillus</taxon>
    </lineage>
</organism>
<dbReference type="PROSITE" id="PS00671">
    <property type="entry name" value="D_2_HYDROXYACID_DH_3"/>
    <property type="match status" value="1"/>
</dbReference>
<dbReference type="SUPFAM" id="SSF51735">
    <property type="entry name" value="NAD(P)-binding Rossmann-fold domains"/>
    <property type="match status" value="1"/>
</dbReference>
<dbReference type="Gene3D" id="3.40.50.720">
    <property type="entry name" value="NAD(P)-binding Rossmann-like Domain"/>
    <property type="match status" value="2"/>
</dbReference>
<dbReference type="InterPro" id="IPR036291">
    <property type="entry name" value="NAD(P)-bd_dom_sf"/>
</dbReference>
<feature type="domain" description="D-isomer specific 2-hydroxyacid dehydrogenase NAD-binding" evidence="6">
    <location>
        <begin position="120"/>
        <end position="306"/>
    </location>
</feature>
<dbReference type="SUPFAM" id="SSF52283">
    <property type="entry name" value="Formate/glycerate dehydrogenase catalytic domain-like"/>
    <property type="match status" value="1"/>
</dbReference>
<evidence type="ECO:0000256" key="2">
    <source>
        <dbReference type="ARBA" id="ARBA00023002"/>
    </source>
</evidence>
<dbReference type="OrthoDB" id="9805416at2"/>
<dbReference type="HOGENOM" id="CLU_019796_1_1_9"/>
<dbReference type="InterPro" id="IPR006140">
    <property type="entry name" value="D-isomer_DH_NAD-bd"/>
</dbReference>
<dbReference type="Proteomes" id="UP000029507">
    <property type="component" value="Chromosome"/>
</dbReference>
<dbReference type="AlphaFoldDB" id="A0A089LN97"/>